<protein>
    <submittedName>
        <fullName evidence="2">Uncharacterized protein</fullName>
    </submittedName>
</protein>
<evidence type="ECO:0000313" key="3">
    <source>
        <dbReference type="Proteomes" id="UP000828390"/>
    </source>
</evidence>
<proteinExistence type="predicted"/>
<dbReference type="Proteomes" id="UP000828390">
    <property type="component" value="Unassembled WGS sequence"/>
</dbReference>
<dbReference type="AlphaFoldDB" id="A0A9D3Z0D9"/>
<reference evidence="2" key="1">
    <citation type="journal article" date="2019" name="bioRxiv">
        <title>The Genome of the Zebra Mussel, Dreissena polymorpha: A Resource for Invasive Species Research.</title>
        <authorList>
            <person name="McCartney M.A."/>
            <person name="Auch B."/>
            <person name="Kono T."/>
            <person name="Mallez S."/>
            <person name="Zhang Y."/>
            <person name="Obille A."/>
            <person name="Becker A."/>
            <person name="Abrahante J.E."/>
            <person name="Garbe J."/>
            <person name="Badalamenti J.P."/>
            <person name="Herman A."/>
            <person name="Mangelson H."/>
            <person name="Liachko I."/>
            <person name="Sullivan S."/>
            <person name="Sone E.D."/>
            <person name="Koren S."/>
            <person name="Silverstein K.A.T."/>
            <person name="Beckman K.B."/>
            <person name="Gohl D.M."/>
        </authorList>
    </citation>
    <scope>NUCLEOTIDE SEQUENCE</scope>
    <source>
        <strain evidence="2">Duluth1</strain>
        <tissue evidence="2">Whole animal</tissue>
    </source>
</reference>
<dbReference type="EMBL" id="JAIWYP010000014">
    <property type="protein sequence ID" value="KAH3709597.1"/>
    <property type="molecule type" value="Genomic_DNA"/>
</dbReference>
<gene>
    <name evidence="2" type="ORF">DPMN_069061</name>
</gene>
<organism evidence="2 3">
    <name type="scientific">Dreissena polymorpha</name>
    <name type="common">Zebra mussel</name>
    <name type="synonym">Mytilus polymorpha</name>
    <dbReference type="NCBI Taxonomy" id="45954"/>
    <lineage>
        <taxon>Eukaryota</taxon>
        <taxon>Metazoa</taxon>
        <taxon>Spiralia</taxon>
        <taxon>Lophotrochozoa</taxon>
        <taxon>Mollusca</taxon>
        <taxon>Bivalvia</taxon>
        <taxon>Autobranchia</taxon>
        <taxon>Heteroconchia</taxon>
        <taxon>Euheterodonta</taxon>
        <taxon>Imparidentia</taxon>
        <taxon>Neoheterodontei</taxon>
        <taxon>Myida</taxon>
        <taxon>Dreissenoidea</taxon>
        <taxon>Dreissenidae</taxon>
        <taxon>Dreissena</taxon>
    </lineage>
</organism>
<comment type="caution">
    <text evidence="2">The sequence shown here is derived from an EMBL/GenBank/DDBJ whole genome shotgun (WGS) entry which is preliminary data.</text>
</comment>
<keyword evidence="3" id="KW-1185">Reference proteome</keyword>
<feature type="region of interest" description="Disordered" evidence="1">
    <location>
        <begin position="26"/>
        <end position="46"/>
    </location>
</feature>
<sequence length="84" mass="9280">MRALLKLICQPRGLQTLRYLSTETARSVNPSDRKAPQVEESADLAERGTGKIVLEERCSNLAGNYQNTHQTVHCGQEKDKPTGA</sequence>
<evidence type="ECO:0000256" key="1">
    <source>
        <dbReference type="SAM" id="MobiDB-lite"/>
    </source>
</evidence>
<accession>A0A9D3Z0D9</accession>
<reference evidence="2" key="2">
    <citation type="submission" date="2020-11" db="EMBL/GenBank/DDBJ databases">
        <authorList>
            <person name="McCartney M.A."/>
            <person name="Auch B."/>
            <person name="Kono T."/>
            <person name="Mallez S."/>
            <person name="Becker A."/>
            <person name="Gohl D.M."/>
            <person name="Silverstein K.A.T."/>
            <person name="Koren S."/>
            <person name="Bechman K.B."/>
            <person name="Herman A."/>
            <person name="Abrahante J.E."/>
            <person name="Garbe J."/>
        </authorList>
    </citation>
    <scope>NUCLEOTIDE SEQUENCE</scope>
    <source>
        <strain evidence="2">Duluth1</strain>
        <tissue evidence="2">Whole animal</tissue>
    </source>
</reference>
<evidence type="ECO:0000313" key="2">
    <source>
        <dbReference type="EMBL" id="KAH3709597.1"/>
    </source>
</evidence>
<name>A0A9D3Z0D9_DREPO</name>